<dbReference type="EMBL" id="CADCTZ010000046">
    <property type="protein sequence ID" value="CAA9304367.1"/>
    <property type="molecule type" value="Genomic_DNA"/>
</dbReference>
<evidence type="ECO:0000313" key="1">
    <source>
        <dbReference type="EMBL" id="CAA9304367.1"/>
    </source>
</evidence>
<gene>
    <name evidence="1" type="ORF">AVDCRST_MAG84-328</name>
</gene>
<proteinExistence type="predicted"/>
<reference evidence="1" key="1">
    <citation type="submission" date="2020-02" db="EMBL/GenBank/DDBJ databases">
        <authorList>
            <person name="Meier V. D."/>
        </authorList>
    </citation>
    <scope>NUCLEOTIDE SEQUENCE</scope>
    <source>
        <strain evidence="1">AVDCRST_MAG84</strain>
    </source>
</reference>
<sequence length="45" mass="5548">MRPLKQFFLPPPKNRYHATYSYREYPKILDQSLISQIHLWNKSKI</sequence>
<name>A0A6J4KFF0_9CYAN</name>
<protein>
    <submittedName>
        <fullName evidence="1">Uncharacterized protein</fullName>
    </submittedName>
</protein>
<accession>A0A6J4KFF0</accession>
<dbReference type="AlphaFoldDB" id="A0A6J4KFF0"/>
<organism evidence="1">
    <name type="scientific">uncultured Microcoleus sp</name>
    <dbReference type="NCBI Taxonomy" id="259945"/>
    <lineage>
        <taxon>Bacteria</taxon>
        <taxon>Bacillati</taxon>
        <taxon>Cyanobacteriota</taxon>
        <taxon>Cyanophyceae</taxon>
        <taxon>Oscillatoriophycideae</taxon>
        <taxon>Oscillatoriales</taxon>
        <taxon>Microcoleaceae</taxon>
        <taxon>Microcoleus</taxon>
        <taxon>environmental samples</taxon>
    </lineage>
</organism>